<keyword evidence="3" id="KW-0847">Vitamin C</keyword>
<dbReference type="EMBL" id="KB293367">
    <property type="protein sequence ID" value="ELU16050.1"/>
    <property type="molecule type" value="Genomic_DNA"/>
</dbReference>
<dbReference type="InterPro" id="IPR045054">
    <property type="entry name" value="P4HA-like"/>
</dbReference>
<dbReference type="GO" id="GO:0005506">
    <property type="term" value="F:iron ion binding"/>
    <property type="evidence" value="ECO:0007669"/>
    <property type="project" value="InterPro"/>
</dbReference>
<dbReference type="PANTHER" id="PTHR10869:SF246">
    <property type="entry name" value="TRANSMEMBRANE PROLYL 4-HYDROXYLASE"/>
    <property type="match status" value="1"/>
</dbReference>
<reference evidence="8 10" key="2">
    <citation type="journal article" date="2013" name="Nature">
        <title>Insights into bilaterian evolution from three spiralian genomes.</title>
        <authorList>
            <person name="Simakov O."/>
            <person name="Marletaz F."/>
            <person name="Cho S.J."/>
            <person name="Edsinger-Gonzales E."/>
            <person name="Havlak P."/>
            <person name="Hellsten U."/>
            <person name="Kuo D.H."/>
            <person name="Larsson T."/>
            <person name="Lv J."/>
            <person name="Arendt D."/>
            <person name="Savage R."/>
            <person name="Osoegawa K."/>
            <person name="de Jong P."/>
            <person name="Grimwood J."/>
            <person name="Chapman J.A."/>
            <person name="Shapiro H."/>
            <person name="Aerts A."/>
            <person name="Otillar R.P."/>
            <person name="Terry A.Y."/>
            <person name="Boore J.L."/>
            <person name="Grigoriev I.V."/>
            <person name="Lindberg D.R."/>
            <person name="Seaver E.C."/>
            <person name="Weisblat D.A."/>
            <person name="Putnam N.H."/>
            <person name="Rokhsar D.S."/>
        </authorList>
    </citation>
    <scope>NUCLEOTIDE SEQUENCE</scope>
    <source>
        <strain evidence="8 10">I ESC-2004</strain>
    </source>
</reference>
<sequence>TWLRSENSASADKLSRRVSSATKLDAEKYAELFQVSTYGIGGHYEPHFDFSKVKYFTNPVLNEQMGDRIATFMIYLNDVEAGGRTVFPRLNLVIEPIKNSAVFWHNLLDDGQQDDRTIHGACPVVLGRKWVANKWIHEYGQEFQRPCSKK</sequence>
<gene>
    <name evidence="8" type="ORF">CAPTEDRAFT_114796</name>
</gene>
<dbReference type="Proteomes" id="UP000014760">
    <property type="component" value="Unassembled WGS sequence"/>
</dbReference>
<proteinExistence type="predicted"/>
<keyword evidence="2" id="KW-0479">Metal-binding</keyword>
<dbReference type="HOGENOM" id="CLU_058132_4_2_1"/>
<evidence type="ECO:0000256" key="4">
    <source>
        <dbReference type="ARBA" id="ARBA00022964"/>
    </source>
</evidence>
<dbReference type="InterPro" id="IPR006620">
    <property type="entry name" value="Pro_4_hyd_alph"/>
</dbReference>
<accession>R7VJN1</accession>
<dbReference type="Pfam" id="PF13640">
    <property type="entry name" value="2OG-FeII_Oxy_3"/>
    <property type="match status" value="1"/>
</dbReference>
<dbReference type="PANTHER" id="PTHR10869">
    <property type="entry name" value="PROLYL 4-HYDROXYLASE ALPHA SUBUNIT"/>
    <property type="match status" value="1"/>
</dbReference>
<evidence type="ECO:0000256" key="2">
    <source>
        <dbReference type="ARBA" id="ARBA00022723"/>
    </source>
</evidence>
<evidence type="ECO:0000313" key="10">
    <source>
        <dbReference type="Proteomes" id="UP000014760"/>
    </source>
</evidence>
<dbReference type="OMA" id="GQFYKPH"/>
<evidence type="ECO:0000256" key="6">
    <source>
        <dbReference type="ARBA" id="ARBA00023004"/>
    </source>
</evidence>
<reference evidence="9" key="3">
    <citation type="submission" date="2015-06" db="UniProtKB">
        <authorList>
            <consortium name="EnsemblMetazoa"/>
        </authorList>
    </citation>
    <scope>IDENTIFICATION</scope>
</reference>
<reference evidence="10" key="1">
    <citation type="submission" date="2012-12" db="EMBL/GenBank/DDBJ databases">
        <authorList>
            <person name="Hellsten U."/>
            <person name="Grimwood J."/>
            <person name="Chapman J.A."/>
            <person name="Shapiro H."/>
            <person name="Aerts A."/>
            <person name="Otillar R.P."/>
            <person name="Terry A.Y."/>
            <person name="Boore J.L."/>
            <person name="Simakov O."/>
            <person name="Marletaz F."/>
            <person name="Cho S.-J."/>
            <person name="Edsinger-Gonzales E."/>
            <person name="Havlak P."/>
            <person name="Kuo D.-H."/>
            <person name="Larsson T."/>
            <person name="Lv J."/>
            <person name="Arendt D."/>
            <person name="Savage R."/>
            <person name="Osoegawa K."/>
            <person name="de Jong P."/>
            <person name="Lindberg D.R."/>
            <person name="Seaver E.C."/>
            <person name="Weisblat D.A."/>
            <person name="Putnam N.H."/>
            <person name="Grigoriev I.V."/>
            <person name="Rokhsar D.S."/>
        </authorList>
    </citation>
    <scope>NUCLEOTIDE SEQUENCE</scope>
    <source>
        <strain evidence="10">I ESC-2004</strain>
    </source>
</reference>
<dbReference type="EMBL" id="AMQN01004371">
    <property type="status" value="NOT_ANNOTATED_CDS"/>
    <property type="molecule type" value="Genomic_DNA"/>
</dbReference>
<protein>
    <recommendedName>
        <fullName evidence="7">Fe2OG dioxygenase domain-containing protein</fullName>
    </recommendedName>
</protein>
<dbReference type="GO" id="GO:0031418">
    <property type="term" value="F:L-ascorbic acid binding"/>
    <property type="evidence" value="ECO:0007669"/>
    <property type="project" value="UniProtKB-KW"/>
</dbReference>
<feature type="non-terminal residue" evidence="8">
    <location>
        <position position="1"/>
    </location>
</feature>
<keyword evidence="6" id="KW-0408">Iron</keyword>
<evidence type="ECO:0000256" key="1">
    <source>
        <dbReference type="ARBA" id="ARBA00001961"/>
    </source>
</evidence>
<dbReference type="EnsemblMetazoa" id="CapteT114796">
    <property type="protein sequence ID" value="CapteP114796"/>
    <property type="gene ID" value="CapteG114796"/>
</dbReference>
<dbReference type="STRING" id="283909.R7VJN1"/>
<dbReference type="InterPro" id="IPR044862">
    <property type="entry name" value="Pro_4_hyd_alph_FE2OG_OXY"/>
</dbReference>
<dbReference type="Gene3D" id="2.60.120.620">
    <property type="entry name" value="q2cbj1_9rhob like domain"/>
    <property type="match status" value="1"/>
</dbReference>
<keyword evidence="10" id="KW-1185">Reference proteome</keyword>
<name>R7VJN1_CAPTE</name>
<keyword evidence="5" id="KW-0560">Oxidoreductase</keyword>
<comment type="cofactor">
    <cofactor evidence="1">
        <name>L-ascorbate</name>
        <dbReference type="ChEBI" id="CHEBI:38290"/>
    </cofactor>
</comment>
<keyword evidence="4" id="KW-0223">Dioxygenase</keyword>
<evidence type="ECO:0000313" key="9">
    <source>
        <dbReference type="EnsemblMetazoa" id="CapteP114796"/>
    </source>
</evidence>
<dbReference type="GO" id="GO:0004656">
    <property type="term" value="F:procollagen-proline 4-dioxygenase activity"/>
    <property type="evidence" value="ECO:0007669"/>
    <property type="project" value="TreeGrafter"/>
</dbReference>
<dbReference type="OrthoDB" id="420380at2759"/>
<organism evidence="8">
    <name type="scientific">Capitella teleta</name>
    <name type="common">Polychaete worm</name>
    <dbReference type="NCBI Taxonomy" id="283909"/>
    <lineage>
        <taxon>Eukaryota</taxon>
        <taxon>Metazoa</taxon>
        <taxon>Spiralia</taxon>
        <taxon>Lophotrochozoa</taxon>
        <taxon>Annelida</taxon>
        <taxon>Polychaeta</taxon>
        <taxon>Sedentaria</taxon>
        <taxon>Scolecida</taxon>
        <taxon>Capitellidae</taxon>
        <taxon>Capitella</taxon>
    </lineage>
</organism>
<evidence type="ECO:0000259" key="7">
    <source>
        <dbReference type="PROSITE" id="PS51471"/>
    </source>
</evidence>
<evidence type="ECO:0000256" key="3">
    <source>
        <dbReference type="ARBA" id="ARBA00022896"/>
    </source>
</evidence>
<dbReference type="SMART" id="SM00702">
    <property type="entry name" value="P4Hc"/>
    <property type="match status" value="1"/>
</dbReference>
<dbReference type="AlphaFoldDB" id="R7VJN1"/>
<evidence type="ECO:0000256" key="5">
    <source>
        <dbReference type="ARBA" id="ARBA00023002"/>
    </source>
</evidence>
<evidence type="ECO:0000313" key="8">
    <source>
        <dbReference type="EMBL" id="ELU16050.1"/>
    </source>
</evidence>
<feature type="domain" description="Fe2OG dioxygenase" evidence="7">
    <location>
        <begin position="28"/>
        <end position="138"/>
    </location>
</feature>
<dbReference type="PROSITE" id="PS51471">
    <property type="entry name" value="FE2OG_OXY"/>
    <property type="match status" value="1"/>
</dbReference>
<dbReference type="GO" id="GO:0005783">
    <property type="term" value="C:endoplasmic reticulum"/>
    <property type="evidence" value="ECO:0007669"/>
    <property type="project" value="TreeGrafter"/>
</dbReference>
<dbReference type="InterPro" id="IPR005123">
    <property type="entry name" value="Oxoglu/Fe-dep_dioxygenase_dom"/>
</dbReference>